<feature type="non-terminal residue" evidence="2">
    <location>
        <position position="1"/>
    </location>
</feature>
<feature type="non-terminal residue" evidence="2">
    <location>
        <position position="100"/>
    </location>
</feature>
<name>A0A5E4GH32_PRUDU</name>
<reference evidence="3" key="1">
    <citation type="journal article" date="2020" name="Plant J.">
        <title>Transposons played a major role in the diversification between the closely related almond and peach genomes: results from the almond genome sequence.</title>
        <authorList>
            <person name="Alioto T."/>
            <person name="Alexiou K.G."/>
            <person name="Bardil A."/>
            <person name="Barteri F."/>
            <person name="Castanera R."/>
            <person name="Cruz F."/>
            <person name="Dhingra A."/>
            <person name="Duval H."/>
            <person name="Fernandez I Marti A."/>
            <person name="Frias L."/>
            <person name="Galan B."/>
            <person name="Garcia J.L."/>
            <person name="Howad W."/>
            <person name="Gomez-Garrido J."/>
            <person name="Gut M."/>
            <person name="Julca I."/>
            <person name="Morata J."/>
            <person name="Puigdomenech P."/>
            <person name="Ribeca P."/>
            <person name="Rubio Cabetas M.J."/>
            <person name="Vlasova A."/>
            <person name="Wirthensohn M."/>
            <person name="Garcia-Mas J."/>
            <person name="Gabaldon T."/>
            <person name="Casacuberta J.M."/>
            <person name="Arus P."/>
        </authorList>
    </citation>
    <scope>NUCLEOTIDE SEQUENCE [LARGE SCALE GENOMIC DNA]</scope>
    <source>
        <strain evidence="3">cv. Texas</strain>
    </source>
</reference>
<dbReference type="EMBL" id="CABIKO010000717">
    <property type="protein sequence ID" value="VVA38960.1"/>
    <property type="molecule type" value="Genomic_DNA"/>
</dbReference>
<evidence type="ECO:0000313" key="2">
    <source>
        <dbReference type="EMBL" id="VVA38960.1"/>
    </source>
</evidence>
<accession>A0A5E4GH32</accession>
<organism evidence="2 3">
    <name type="scientific">Prunus dulcis</name>
    <name type="common">Almond</name>
    <name type="synonym">Amygdalus dulcis</name>
    <dbReference type="NCBI Taxonomy" id="3755"/>
    <lineage>
        <taxon>Eukaryota</taxon>
        <taxon>Viridiplantae</taxon>
        <taxon>Streptophyta</taxon>
        <taxon>Embryophyta</taxon>
        <taxon>Tracheophyta</taxon>
        <taxon>Spermatophyta</taxon>
        <taxon>Magnoliopsida</taxon>
        <taxon>eudicotyledons</taxon>
        <taxon>Gunneridae</taxon>
        <taxon>Pentapetalae</taxon>
        <taxon>rosids</taxon>
        <taxon>fabids</taxon>
        <taxon>Rosales</taxon>
        <taxon>Rosaceae</taxon>
        <taxon>Amygdaloideae</taxon>
        <taxon>Amygdaleae</taxon>
        <taxon>Prunus</taxon>
    </lineage>
</organism>
<evidence type="ECO:0000313" key="3">
    <source>
        <dbReference type="Proteomes" id="UP000327085"/>
    </source>
</evidence>
<dbReference type="AlphaFoldDB" id="A0A5E4GH32"/>
<dbReference type="Proteomes" id="UP000327085">
    <property type="component" value="Unassembled WGS sequence"/>
</dbReference>
<dbReference type="PANTHER" id="PTHR48451:SF1">
    <property type="entry name" value="DUF4218 DOMAIN-CONTAINING PROTEIN"/>
    <property type="match status" value="1"/>
</dbReference>
<dbReference type="PANTHER" id="PTHR48451">
    <property type="entry name" value="DUF4218 DOMAIN-CONTAINING PROTEIN"/>
    <property type="match status" value="1"/>
</dbReference>
<gene>
    <name evidence="2" type="ORF">ALMOND_2B035514</name>
</gene>
<sequence>LLGTYKKYVRNKARPKGSIVEAYIAYESLTFCSVYLSNVETTFSRAERNDDGGEPDAKLSVFAQKVCTFGAHVMVEMSSQEKEASYWYILDNCDEIESFR</sequence>
<dbReference type="InterPro" id="IPR025452">
    <property type="entry name" value="DUF4218"/>
</dbReference>
<dbReference type="OMA" id="WISKRVW"/>
<feature type="domain" description="DUF4218" evidence="1">
    <location>
        <begin position="2"/>
        <end position="49"/>
    </location>
</feature>
<evidence type="ECO:0000259" key="1">
    <source>
        <dbReference type="Pfam" id="PF13960"/>
    </source>
</evidence>
<proteinExistence type="predicted"/>
<dbReference type="Pfam" id="PF13960">
    <property type="entry name" value="DUF4218"/>
    <property type="match status" value="1"/>
</dbReference>
<protein>
    <recommendedName>
        <fullName evidence="1">DUF4218 domain-containing protein</fullName>
    </recommendedName>
</protein>
<dbReference type="InParanoid" id="A0A5E4GH32"/>